<keyword evidence="4 6" id="KW-0505">Motor protein</keyword>
<reference evidence="9 10" key="1">
    <citation type="journal article" date="2017" name="PLoS Biol.">
        <title>The sea cucumber genome provides insights into morphological evolution and visceral regeneration.</title>
        <authorList>
            <person name="Zhang X."/>
            <person name="Sun L."/>
            <person name="Yuan J."/>
            <person name="Sun Y."/>
            <person name="Gao Y."/>
            <person name="Zhang L."/>
            <person name="Li S."/>
            <person name="Dai H."/>
            <person name="Hamel J.F."/>
            <person name="Liu C."/>
            <person name="Yu Y."/>
            <person name="Liu S."/>
            <person name="Lin W."/>
            <person name="Guo K."/>
            <person name="Jin S."/>
            <person name="Xu P."/>
            <person name="Storey K.B."/>
            <person name="Huan P."/>
            <person name="Zhang T."/>
            <person name="Zhou Y."/>
            <person name="Zhang J."/>
            <person name="Lin C."/>
            <person name="Li X."/>
            <person name="Xing L."/>
            <person name="Huo D."/>
            <person name="Sun M."/>
            <person name="Wang L."/>
            <person name="Mercier A."/>
            <person name="Li F."/>
            <person name="Yang H."/>
            <person name="Xiang J."/>
        </authorList>
    </citation>
    <scope>NUCLEOTIDE SEQUENCE [LARGE SCALE GENOMIC DNA]</scope>
    <source>
        <strain evidence="9">Shaxun</strain>
        <tissue evidence="9">Muscle</tissue>
    </source>
</reference>
<dbReference type="Gene3D" id="1.10.10.820">
    <property type="match status" value="1"/>
</dbReference>
<dbReference type="InterPro" id="IPR027417">
    <property type="entry name" value="P-loop_NTPase"/>
</dbReference>
<sequence>MYRSVYNLALVIGGIANSESSALFDDLNETSGTNQPSRAQKIKNAREHRQKQLKHYYEIVKEEKKSGPTARPRQSGGRRHVNFDLSVKLQDAVLRFDTKEVISLLDKGADPNTASTSGVSILHQCCMEDNVTVASILVQRNADINVVDDDMWTPLHTASACESVEIVQLLLENNAVVTCLDVDGNLPMDLCTKYSDTYTVIEQFMNESAASIRGIKESDALLMQAEVQDFIRQGGSVNAANDEQVTLLHIAAANNYLEVAKLLMRNGASLQLKDDSGSTPLHLAAKFGHTDMVKFLLSLNANPDVRNLTRMTPADVAATDLIEEMVKTAALTFDPSKHASELIEEFFPGSPEDVPTETLYRKISKLSMAKTEAQYESETRLPPDGSEDAFPLVERCRDHQASLRIVNEDDATYLPNPTASDNLSALPELTENILLQEIMLRYSKDLVYTYVGDILIAVNPFKSLPMYSRRVSKVYNNITDRASASPHVFAVADKAFQAYVCERKSQCCIISGESGAGKTETAKYFVQHLLSRASSYECDMNEKIQQVNPLLEVFGNAQTIMNDNSSRFGKFIELLLSETGAVAGARISEYLLEKSRVTQQAEGERNFHIFYLLFNGMDRTEKEKLGLKSPHDHRYLKKGDLTSLDDTEVSGKRFQAVKSCLTYIGFSNDDQESLFIILAAVILLGDLKFVTDANVDGVVAVQDRSTLSKVAELLQVDSEDLLTSITSEVMITRGEEFKKYRTTLQSEDCRDALAKALYSRLFSWVVNNINQLLQPTDNEQADLKEIGVLDIFGFENFKKNSFEQICINLANEKLQGFFNEHVFQREKEDCEQQGLDMSWFQFTSNQPIIDVFQTKAGVLDLLIEESKFAAGTDQSLANKLHQGPGNWAKSIYFKPRDEGKSFSIVHYAGIVTYSLEGVVEKNRDKLAKSLTFTMKCSRNKVIREMFATKLTRKGSIAPSIRQTEQRKPTGDTNVTSLLKFHQERNKSQRKSMKMGRSVKGKRANKGKGPQLTTVADYFKNSLSELMEKMQRSTPHFVRCIKPNTAKLPDKFTPEYVIAQLRYTGIMETTTIRRNGYPLRLTTAELIERFGVVIQLTPTNIQAPSPQKWREALSYHNLQGFVIGKTKFFFKHYHTEQLQQLTYNLVKKVIICQKVIKGFLARRKMKKHFLKVEEETTTAVNHFLRDVELKMLAIVEAQKEKKDSDEAQHMEDTLREVAEAEESKQPSQIVAEMEQQELYDDVEIEDRLDELSIKASTISSLSNSFNDLELPDTASDNTEQLPPEDITEALTGDELYEIAPPYPTYPEGANITNARESGLEVGQTQPSVDFMKLKEGEEDFPPPQRIWS</sequence>
<feature type="repeat" description="ANK" evidence="5">
    <location>
        <begin position="276"/>
        <end position="308"/>
    </location>
</feature>
<evidence type="ECO:0000313" key="10">
    <source>
        <dbReference type="Proteomes" id="UP000230750"/>
    </source>
</evidence>
<dbReference type="PROSITE" id="PS50297">
    <property type="entry name" value="ANK_REP_REGION"/>
    <property type="match status" value="4"/>
</dbReference>
<dbReference type="InterPro" id="IPR001609">
    <property type="entry name" value="Myosin_head_motor_dom-like"/>
</dbReference>
<keyword evidence="5" id="KW-0040">ANK repeat</keyword>
<feature type="compositionally biased region" description="Basic residues" evidence="7">
    <location>
        <begin position="987"/>
        <end position="1005"/>
    </location>
</feature>
<evidence type="ECO:0000256" key="3">
    <source>
        <dbReference type="ARBA" id="ARBA00023123"/>
    </source>
</evidence>
<gene>
    <name evidence="9" type="ORF">BSL78_01234</name>
</gene>
<feature type="repeat" description="ANK" evidence="5">
    <location>
        <begin position="243"/>
        <end position="275"/>
    </location>
</feature>
<dbReference type="SMR" id="A0A2G8LNE7"/>
<evidence type="ECO:0000256" key="6">
    <source>
        <dbReference type="PROSITE-ProRule" id="PRU00782"/>
    </source>
</evidence>
<dbReference type="PROSITE" id="PS50088">
    <property type="entry name" value="ANK_REPEAT"/>
    <property type="match status" value="4"/>
</dbReference>
<keyword evidence="6" id="KW-0009">Actin-binding</keyword>
<protein>
    <submittedName>
        <fullName evidence="9">Putative unconventional myosin-XVI</fullName>
    </submittedName>
</protein>
<feature type="repeat" description="ANK" evidence="5">
    <location>
        <begin position="150"/>
        <end position="182"/>
    </location>
</feature>
<dbReference type="Pfam" id="PF12796">
    <property type="entry name" value="Ank_2"/>
    <property type="match status" value="2"/>
</dbReference>
<dbReference type="CDD" id="cd00124">
    <property type="entry name" value="MYSc"/>
    <property type="match status" value="1"/>
</dbReference>
<feature type="repeat" description="ANK" evidence="5">
    <location>
        <begin position="117"/>
        <end position="149"/>
    </location>
</feature>
<dbReference type="Gene3D" id="3.40.850.10">
    <property type="entry name" value="Kinesin motor domain"/>
    <property type="match status" value="1"/>
</dbReference>
<dbReference type="Gene3D" id="1.20.58.530">
    <property type="match status" value="1"/>
</dbReference>
<dbReference type="Gene3D" id="1.20.120.720">
    <property type="entry name" value="Myosin VI head, motor domain, U50 subdomain"/>
    <property type="match status" value="1"/>
</dbReference>
<dbReference type="InterPro" id="IPR002110">
    <property type="entry name" value="Ankyrin_rpt"/>
</dbReference>
<dbReference type="PROSITE" id="PS51456">
    <property type="entry name" value="MYOSIN_MOTOR"/>
    <property type="match status" value="1"/>
</dbReference>
<dbReference type="GO" id="GO:0005524">
    <property type="term" value="F:ATP binding"/>
    <property type="evidence" value="ECO:0007669"/>
    <property type="project" value="UniProtKB-UniRule"/>
</dbReference>
<feature type="region of interest" description="Actin-binding" evidence="6">
    <location>
        <begin position="1022"/>
        <end position="1044"/>
    </location>
</feature>
<dbReference type="GO" id="GO:0016459">
    <property type="term" value="C:myosin complex"/>
    <property type="evidence" value="ECO:0007669"/>
    <property type="project" value="UniProtKB-KW"/>
</dbReference>
<evidence type="ECO:0000256" key="1">
    <source>
        <dbReference type="ARBA" id="ARBA00022741"/>
    </source>
</evidence>
<dbReference type="GO" id="GO:0003779">
    <property type="term" value="F:actin binding"/>
    <property type="evidence" value="ECO:0007669"/>
    <property type="project" value="UniProtKB-KW"/>
</dbReference>
<dbReference type="PRINTS" id="PR00193">
    <property type="entry name" value="MYOSINHEAVY"/>
</dbReference>
<feature type="region of interest" description="Disordered" evidence="7">
    <location>
        <begin position="982"/>
        <end position="1009"/>
    </location>
</feature>
<organism evidence="9 10">
    <name type="scientific">Stichopus japonicus</name>
    <name type="common">Sea cucumber</name>
    <dbReference type="NCBI Taxonomy" id="307972"/>
    <lineage>
        <taxon>Eukaryota</taxon>
        <taxon>Metazoa</taxon>
        <taxon>Echinodermata</taxon>
        <taxon>Eleutherozoa</taxon>
        <taxon>Echinozoa</taxon>
        <taxon>Holothuroidea</taxon>
        <taxon>Aspidochirotacea</taxon>
        <taxon>Aspidochirotida</taxon>
        <taxon>Stichopodidae</taxon>
        <taxon>Apostichopus</taxon>
    </lineage>
</organism>
<feature type="region of interest" description="Disordered" evidence="7">
    <location>
        <begin position="1262"/>
        <end position="1282"/>
    </location>
</feature>
<dbReference type="SMART" id="SM00242">
    <property type="entry name" value="MYSc"/>
    <property type="match status" value="1"/>
</dbReference>
<evidence type="ECO:0000256" key="4">
    <source>
        <dbReference type="ARBA" id="ARBA00023175"/>
    </source>
</evidence>
<keyword evidence="2 6" id="KW-0067">ATP-binding</keyword>
<dbReference type="EMBL" id="MRZV01000024">
    <property type="protein sequence ID" value="PIK61779.1"/>
    <property type="molecule type" value="Genomic_DNA"/>
</dbReference>
<dbReference type="Gene3D" id="1.20.5.4820">
    <property type="match status" value="1"/>
</dbReference>
<dbReference type="InterPro" id="IPR036770">
    <property type="entry name" value="Ankyrin_rpt-contain_sf"/>
</dbReference>
<feature type="binding site" evidence="6">
    <location>
        <begin position="512"/>
        <end position="519"/>
    </location>
    <ligand>
        <name>ATP</name>
        <dbReference type="ChEBI" id="CHEBI:30616"/>
    </ligand>
</feature>
<evidence type="ECO:0000313" key="9">
    <source>
        <dbReference type="EMBL" id="PIK61779.1"/>
    </source>
</evidence>
<proteinExistence type="inferred from homology"/>
<keyword evidence="1 6" id="KW-0547">Nucleotide-binding</keyword>
<evidence type="ECO:0000256" key="7">
    <source>
        <dbReference type="SAM" id="MobiDB-lite"/>
    </source>
</evidence>
<dbReference type="Gene3D" id="1.25.40.20">
    <property type="entry name" value="Ankyrin repeat-containing domain"/>
    <property type="match status" value="2"/>
</dbReference>
<dbReference type="PROSITE" id="PS50096">
    <property type="entry name" value="IQ"/>
    <property type="match status" value="1"/>
</dbReference>
<keyword evidence="10" id="KW-1185">Reference proteome</keyword>
<name>A0A2G8LNE7_STIJA</name>
<evidence type="ECO:0000256" key="5">
    <source>
        <dbReference type="PROSITE-ProRule" id="PRU00023"/>
    </source>
</evidence>
<evidence type="ECO:0000256" key="2">
    <source>
        <dbReference type="ARBA" id="ARBA00022840"/>
    </source>
</evidence>
<dbReference type="SUPFAM" id="SSF52540">
    <property type="entry name" value="P-loop containing nucleoside triphosphate hydrolases"/>
    <property type="match status" value="1"/>
</dbReference>
<dbReference type="GO" id="GO:0003774">
    <property type="term" value="F:cytoskeletal motor activity"/>
    <property type="evidence" value="ECO:0007669"/>
    <property type="project" value="UniProtKB-UniRule"/>
</dbReference>
<dbReference type="Pfam" id="PF00063">
    <property type="entry name" value="Myosin_head"/>
    <property type="match status" value="1"/>
</dbReference>
<dbReference type="Proteomes" id="UP000230750">
    <property type="component" value="Unassembled WGS sequence"/>
</dbReference>
<evidence type="ECO:0000259" key="8">
    <source>
        <dbReference type="PROSITE" id="PS51456"/>
    </source>
</evidence>
<keyword evidence="3 6" id="KW-0518">Myosin</keyword>
<feature type="domain" description="Myosin motor" evidence="8">
    <location>
        <begin position="418"/>
        <end position="1142"/>
    </location>
</feature>
<comment type="similarity">
    <text evidence="6">Belongs to the TRAFAC class myosin-kinesin ATPase superfamily. Myosin family.</text>
</comment>
<dbReference type="STRING" id="307972.A0A2G8LNE7"/>
<comment type="caution">
    <text evidence="9">The sequence shown here is derived from an EMBL/GenBank/DDBJ whole genome shotgun (WGS) entry which is preliminary data.</text>
</comment>
<dbReference type="InterPro" id="IPR036961">
    <property type="entry name" value="Kinesin_motor_dom_sf"/>
</dbReference>
<dbReference type="SUPFAM" id="SSF48403">
    <property type="entry name" value="Ankyrin repeat"/>
    <property type="match status" value="1"/>
</dbReference>
<accession>A0A2G8LNE7</accession>
<dbReference type="OrthoDB" id="6108017at2759"/>
<dbReference type="InterPro" id="IPR052838">
    <property type="entry name" value="Myosin-XVI"/>
</dbReference>
<dbReference type="SMART" id="SM00248">
    <property type="entry name" value="ANK"/>
    <property type="match status" value="5"/>
</dbReference>
<dbReference type="PANTHER" id="PTHR47335:SF1">
    <property type="entry name" value="UNCONVENTIONAL MYOSIN-XVI"/>
    <property type="match status" value="1"/>
</dbReference>
<dbReference type="PANTHER" id="PTHR47335">
    <property type="entry name" value="UNCONVENTIONAL MYOSIN-XVI"/>
    <property type="match status" value="1"/>
</dbReference>